<comment type="subcellular location">
    <subcellularLocation>
        <location evidence="1">Cell outer membrane</location>
        <topology evidence="1">Multi-pass membrane protein</topology>
    </subcellularLocation>
</comment>
<keyword evidence="7 10" id="KW-0472">Membrane</keyword>
<sequence>MKSRAILVPIVFALLALRSYSQGAYTISGKIFDSAHAQQLGGASIRVKGSNQLTVSKEDGSFELKVFQRLPITLLVSYVGYQPQEFLVSDNNASAVSVSLYAQNQYAGQVIVSASRVSESILKSPVTIEKLDLRAIKESPAPSFFDALENLKGVQMTTLSIGYKVPNTRGFAGTTNSRFLQMVDGVDNISPGIGAPVANAVGPTELDIESVELIPGAASAVYGLNAINGISNLKTKNPFQYQGLSVYVKQGVNHIDGKDLSPSLYQEYAIRYAKAINKRLAFKINGSYSQGTDWVANDSTDQYYAAGNKTNASLGIGKASNPAADLINTYGDEYNSDMKTLTLQGKTYDVSRTGYREQDLTDYAVKNSKIDAGLYYKFNSSLQASYAYRIGTVTNNYQRGNRVRLDGEQIQQHALEVKNNDFFIKAYYTQENTGANSFNFRPLAENIDMAFKKSPQWWNDYTNGFNTAFAANGGNIAAAHTAARAFADNGRFVPGTAAFDSVRNKIIHTNNWDTVGAQLLLQSAFWHIEGQYDWSRLIKGIQLLTGGHYRRYIVTPDGNEYINPAVLTDPKRANDDFYYYNFGGFVQATKKVLDDKLKLTGSLRVDKTEYFDPKINPRIALVYSPAEQHNIRASYQNGYRFPTLFEGFAFVNNGGVRRLGGLKVTAGPLNVFENSYLNSSVTAFKNAVNADISNGVSKNTAINNQKGLLIQSTYGYIQPEHLNSFELGYKGVLLDNKLFVDADYYFNLYDNFIGQLDVTQPIRGTIGQTGGSNDSTAAFVYAGGTSVKKYKMWTNSKSKISNQGFDIGLNYNFYRKFNIGANLAYAQLVEVHASDAFTPAFNTPKWMANVSFGNRQLFKNTGFNLVWHWQDAFYWNSPLANGIVPAYNTVDAQVNYRFAKANTTVKIGGTNILNTYHTQYVGGPAIGGFYYITLVFDANRGK</sequence>
<evidence type="ECO:0000256" key="6">
    <source>
        <dbReference type="ARBA" id="ARBA00023077"/>
    </source>
</evidence>
<keyword evidence="5 11" id="KW-0732">Signal</keyword>
<protein>
    <submittedName>
        <fullName evidence="14">Outer membrane receptor proteins, mostly Fe transport</fullName>
    </submittedName>
</protein>
<evidence type="ECO:0000256" key="11">
    <source>
        <dbReference type="SAM" id="SignalP"/>
    </source>
</evidence>
<comment type="similarity">
    <text evidence="10">Belongs to the TonB-dependent receptor family.</text>
</comment>
<dbReference type="Gene3D" id="2.40.170.20">
    <property type="entry name" value="TonB-dependent receptor, beta-barrel domain"/>
    <property type="match status" value="1"/>
</dbReference>
<evidence type="ECO:0000313" key="15">
    <source>
        <dbReference type="Proteomes" id="UP000198711"/>
    </source>
</evidence>
<dbReference type="PANTHER" id="PTHR30069:SF29">
    <property type="entry name" value="HEMOGLOBIN AND HEMOGLOBIN-HAPTOGLOBIN-BINDING PROTEIN 1-RELATED"/>
    <property type="match status" value="1"/>
</dbReference>
<dbReference type="RefSeq" id="WP_092725670.1">
    <property type="nucleotide sequence ID" value="NZ_FNNO01000014.1"/>
</dbReference>
<evidence type="ECO:0000259" key="13">
    <source>
        <dbReference type="Pfam" id="PF07715"/>
    </source>
</evidence>
<keyword evidence="9" id="KW-0998">Cell outer membrane</keyword>
<dbReference type="GO" id="GO:0015344">
    <property type="term" value="F:siderophore uptake transmembrane transporter activity"/>
    <property type="evidence" value="ECO:0007669"/>
    <property type="project" value="TreeGrafter"/>
</dbReference>
<evidence type="ECO:0000256" key="7">
    <source>
        <dbReference type="ARBA" id="ARBA00023136"/>
    </source>
</evidence>
<reference evidence="14 15" key="1">
    <citation type="submission" date="2016-10" db="EMBL/GenBank/DDBJ databases">
        <authorList>
            <person name="Varghese N."/>
            <person name="Submissions S."/>
        </authorList>
    </citation>
    <scope>NUCLEOTIDE SEQUENCE [LARGE SCALE GENOMIC DNA]</scope>
    <source>
        <strain evidence="14 15">DSM 25353</strain>
    </source>
</reference>
<keyword evidence="8 14" id="KW-0675">Receptor</keyword>
<dbReference type="Gene3D" id="2.170.130.10">
    <property type="entry name" value="TonB-dependent receptor, plug domain"/>
    <property type="match status" value="1"/>
</dbReference>
<dbReference type="Pfam" id="PF00593">
    <property type="entry name" value="TonB_dep_Rec_b-barrel"/>
    <property type="match status" value="1"/>
</dbReference>
<dbReference type="Gene3D" id="2.60.40.1120">
    <property type="entry name" value="Carboxypeptidase-like, regulatory domain"/>
    <property type="match status" value="1"/>
</dbReference>
<keyword evidence="3" id="KW-1134">Transmembrane beta strand</keyword>
<keyword evidence="4" id="KW-0812">Transmembrane</keyword>
<dbReference type="InterPro" id="IPR036942">
    <property type="entry name" value="Beta-barrel_TonB_sf"/>
</dbReference>
<evidence type="ECO:0000313" key="14">
    <source>
        <dbReference type="EMBL" id="SDX36227.1"/>
    </source>
</evidence>
<dbReference type="InterPro" id="IPR037066">
    <property type="entry name" value="Plug_dom_sf"/>
</dbReference>
<dbReference type="EMBL" id="FNNO01000014">
    <property type="protein sequence ID" value="SDX36227.1"/>
    <property type="molecule type" value="Genomic_DNA"/>
</dbReference>
<dbReference type="PANTHER" id="PTHR30069">
    <property type="entry name" value="TONB-DEPENDENT OUTER MEMBRANE RECEPTOR"/>
    <property type="match status" value="1"/>
</dbReference>
<feature type="chain" id="PRO_5036464578" evidence="11">
    <location>
        <begin position="25"/>
        <end position="942"/>
    </location>
</feature>
<dbReference type="Pfam" id="PF07715">
    <property type="entry name" value="Plug"/>
    <property type="match status" value="1"/>
</dbReference>
<accession>A0A8X8IJ12</accession>
<feature type="domain" description="TonB-dependent receptor plug" evidence="13">
    <location>
        <begin position="122"/>
        <end position="230"/>
    </location>
</feature>
<dbReference type="SUPFAM" id="SSF49464">
    <property type="entry name" value="Carboxypeptidase regulatory domain-like"/>
    <property type="match status" value="1"/>
</dbReference>
<comment type="caution">
    <text evidence="14">The sequence shown here is derived from an EMBL/GenBank/DDBJ whole genome shotgun (WGS) entry which is preliminary data.</text>
</comment>
<keyword evidence="15" id="KW-1185">Reference proteome</keyword>
<evidence type="ECO:0000256" key="9">
    <source>
        <dbReference type="ARBA" id="ARBA00023237"/>
    </source>
</evidence>
<dbReference type="InterPro" id="IPR039426">
    <property type="entry name" value="TonB-dep_rcpt-like"/>
</dbReference>
<dbReference type="GO" id="GO:0044718">
    <property type="term" value="P:siderophore transmembrane transport"/>
    <property type="evidence" value="ECO:0007669"/>
    <property type="project" value="TreeGrafter"/>
</dbReference>
<dbReference type="AlphaFoldDB" id="A0A8X8IJ12"/>
<dbReference type="SUPFAM" id="SSF56935">
    <property type="entry name" value="Porins"/>
    <property type="match status" value="1"/>
</dbReference>
<evidence type="ECO:0000256" key="3">
    <source>
        <dbReference type="ARBA" id="ARBA00022452"/>
    </source>
</evidence>
<evidence type="ECO:0000256" key="1">
    <source>
        <dbReference type="ARBA" id="ARBA00004571"/>
    </source>
</evidence>
<keyword evidence="6 10" id="KW-0798">TonB box</keyword>
<keyword evidence="2" id="KW-0813">Transport</keyword>
<dbReference type="InterPro" id="IPR008969">
    <property type="entry name" value="CarboxyPept-like_regulatory"/>
</dbReference>
<proteinExistence type="inferred from homology"/>
<evidence type="ECO:0000256" key="4">
    <source>
        <dbReference type="ARBA" id="ARBA00022692"/>
    </source>
</evidence>
<gene>
    <name evidence="14" type="ORF">SAMN05444410_11437</name>
</gene>
<evidence type="ECO:0000256" key="10">
    <source>
        <dbReference type="RuleBase" id="RU003357"/>
    </source>
</evidence>
<dbReference type="InterPro" id="IPR000531">
    <property type="entry name" value="Beta-barrel_TonB"/>
</dbReference>
<evidence type="ECO:0000259" key="12">
    <source>
        <dbReference type="Pfam" id="PF00593"/>
    </source>
</evidence>
<dbReference type="Pfam" id="PF13715">
    <property type="entry name" value="CarbopepD_reg_2"/>
    <property type="match status" value="1"/>
</dbReference>
<evidence type="ECO:0000256" key="8">
    <source>
        <dbReference type="ARBA" id="ARBA00023170"/>
    </source>
</evidence>
<evidence type="ECO:0000256" key="2">
    <source>
        <dbReference type="ARBA" id="ARBA00022448"/>
    </source>
</evidence>
<name>A0A8X8IJ12_9BACT</name>
<dbReference type="GO" id="GO:0009279">
    <property type="term" value="C:cell outer membrane"/>
    <property type="evidence" value="ECO:0007669"/>
    <property type="project" value="UniProtKB-SubCell"/>
</dbReference>
<organism evidence="14 15">
    <name type="scientific">Hydrobacter penzbergensis</name>
    <dbReference type="NCBI Taxonomy" id="1235997"/>
    <lineage>
        <taxon>Bacteria</taxon>
        <taxon>Pseudomonadati</taxon>
        <taxon>Bacteroidota</taxon>
        <taxon>Chitinophagia</taxon>
        <taxon>Chitinophagales</taxon>
        <taxon>Chitinophagaceae</taxon>
        <taxon>Hydrobacter</taxon>
    </lineage>
</organism>
<feature type="signal peptide" evidence="11">
    <location>
        <begin position="1"/>
        <end position="24"/>
    </location>
</feature>
<dbReference type="InterPro" id="IPR012910">
    <property type="entry name" value="Plug_dom"/>
</dbReference>
<dbReference type="Proteomes" id="UP000198711">
    <property type="component" value="Unassembled WGS sequence"/>
</dbReference>
<feature type="domain" description="TonB-dependent receptor-like beta-barrel" evidence="12">
    <location>
        <begin position="388"/>
        <end position="912"/>
    </location>
</feature>
<evidence type="ECO:0000256" key="5">
    <source>
        <dbReference type="ARBA" id="ARBA00022729"/>
    </source>
</evidence>